<dbReference type="PANTHER" id="PTHR10336">
    <property type="entry name" value="PHOSPHOINOSITIDE-SPECIFIC PHOSPHOLIPASE C FAMILY PROTEIN"/>
    <property type="match status" value="1"/>
</dbReference>
<proteinExistence type="predicted"/>
<evidence type="ECO:0000256" key="9">
    <source>
        <dbReference type="ARBA" id="ARBA00023726"/>
    </source>
</evidence>
<feature type="active site" evidence="10">
    <location>
        <position position="348"/>
    </location>
</feature>
<dbReference type="Proteomes" id="UP000587472">
    <property type="component" value="Unassembled WGS sequence"/>
</dbReference>
<keyword evidence="2" id="KW-0597">Phosphoprotein</keyword>
<keyword evidence="4 11" id="KW-0106">Calcium</keyword>
<feature type="binding site" evidence="11">
    <location>
        <position position="302"/>
    </location>
    <ligand>
        <name>Ca(2+)</name>
        <dbReference type="ChEBI" id="CHEBI:29108"/>
    </ligand>
</feature>
<keyword evidence="18" id="KW-1185">Reference proteome</keyword>
<dbReference type="InterPro" id="IPR035892">
    <property type="entry name" value="C2_domain_sf"/>
</dbReference>
<feature type="region of interest" description="Disordered" evidence="14">
    <location>
        <begin position="1131"/>
        <end position="1160"/>
    </location>
</feature>
<dbReference type="Gene3D" id="1.20.1230.10">
    <property type="entry name" value="Phospholipase C beta, distal C-terminal domain"/>
    <property type="match status" value="1"/>
</dbReference>
<dbReference type="InterPro" id="IPR001711">
    <property type="entry name" value="PLipase_C_Pinositol-sp_Y"/>
</dbReference>
<evidence type="ECO:0000259" key="16">
    <source>
        <dbReference type="PROSITE" id="PS50008"/>
    </source>
</evidence>
<evidence type="ECO:0000256" key="6">
    <source>
        <dbReference type="ARBA" id="ARBA00023098"/>
    </source>
</evidence>
<dbReference type="Gene3D" id="2.60.40.150">
    <property type="entry name" value="C2 domain"/>
    <property type="match status" value="1"/>
</dbReference>
<feature type="non-terminal residue" evidence="17">
    <location>
        <position position="1"/>
    </location>
</feature>
<keyword evidence="3 12" id="KW-0378">Hydrolase</keyword>
<dbReference type="PANTHER" id="PTHR10336:SF10">
    <property type="entry name" value="1-PHOSPHATIDYLINOSITOL 4,5-BISPHOSPHATE PHOSPHODIESTERASE BETA-2"/>
    <property type="match status" value="1"/>
</dbReference>
<accession>A0A7K9XDF3</accession>
<sequence>MSMLTPVLQPPEVKEYLSKGERFIKWDDEMEILDITNIRDTRVGRFAKIPKCQKLREVFNLDYPHSTFLLKTLTIVSGPDMVDLTFHNFVSYKENVGKSWAEDIMAIVRNPLTYNASRYTFLEKILVKLKMQLNAEGKIPVRNIFQMFPADRKRVEAALSACHLPKGKNDAINPEDFPETVYKTFLMNLCPRPEIDEIFTSHHLKAKPYMTKEHLAKFINKKQRDSRLNDILFPPAKPEQVQSLIEKYEPSGINIQRGQLSPEGMVWFLCGPENNVIALDKLVLYQDMTQPLSHYFINSSHNTYLTAGQFSGISSPEMYRQTLLAGCRCVELDCWKGRPPDEEPIITHGFTMTTEILFKDAIEAIAESAFKTSLYPVILSFENHVDSPKQQAKMAEYCRTVFGDRLLTEPLEKYPLKPGVPLPSPKDLLGKILIKNKKNQSISGKRQNSLKKGRNVEPEIIEQPVPMDAEDTVWAGDVAEEEPEEEDEHIGNLDEEEIKKMQSDEGTAGLEVTAYEEMSSLVNYIQPIKFDSFEVSAQKNRSYVISSFTELKAYDLLTKFPVQFVEYNKRQMSRIYPKGTRMDSSNYMPQMFWNVGCQMVALNFQTMDVPMQQNMALFEFNGQCGYLLKHEFMRRPDKQFDPFSVDRIDVLVASTLSVTASTNHGAILSGQFLSDRSVKTYVEVELFGLPRDTKRKYRTKLTSTANSINPVWKEEAFVFEKIMMPELASLKIVAWEEGGKFIGHRVIPVIAVLPGYHHVCLRSESNMPLTMPSLFVYLEIKDYVPDAWADLTIALSNPIKFFSLQDKRSVKLKDGSAERLGTQGNILSAETNGIPDSTRKFSAPLSNGPAGAAAFAKDKNVTEVTQIAEPQTASLAELQQMKLFLKLLKKQEKELRELERKGSKRREELLQKYSVLFSEPVCYGSKKRMMQARKTQKKRSVTAGDVGTCGNPVEMAESVDSRVMELRERLEMDLIHLGEEHHEGIRRKKEQHATEQVTKITELAREKQTAELKALKESSESNIKDIKKRLEAKRVDRIQTMMRSTSDKAAQERLKKEINNSHIQEVVQTIKLVTEKTARYQQKLEEKQADNLRTIKEEESQLQQKILAEYEEKLKGLNTEVQEIVKNYTKAGSPGELETPKEAVQSGAEGEQGSAAQLEAKMPVEEVSRLAIAVPEPTGADTDVEIEES</sequence>
<dbReference type="CDD" id="cd08624">
    <property type="entry name" value="PI-PLCc_beta2"/>
    <property type="match status" value="1"/>
</dbReference>
<dbReference type="GO" id="GO:0005509">
    <property type="term" value="F:calcium ion binding"/>
    <property type="evidence" value="ECO:0007669"/>
    <property type="project" value="InterPro"/>
</dbReference>
<evidence type="ECO:0000256" key="3">
    <source>
        <dbReference type="ARBA" id="ARBA00022801"/>
    </source>
</evidence>
<evidence type="ECO:0000313" key="18">
    <source>
        <dbReference type="Proteomes" id="UP000587472"/>
    </source>
</evidence>
<dbReference type="InterPro" id="IPR028403">
    <property type="entry name" value="PLC-beta2_cat"/>
</dbReference>
<feature type="coiled-coil region" evidence="13">
    <location>
        <begin position="1070"/>
        <end position="1127"/>
    </location>
</feature>
<dbReference type="AlphaFoldDB" id="A0A7K9XDF3"/>
<dbReference type="EMBL" id="VWZZ01003904">
    <property type="protein sequence ID" value="NXI95461.1"/>
    <property type="molecule type" value="Genomic_DNA"/>
</dbReference>
<feature type="coiled-coil region" evidence="13">
    <location>
        <begin position="1009"/>
        <end position="1036"/>
    </location>
</feature>
<dbReference type="GO" id="GO:0048015">
    <property type="term" value="P:phosphatidylinositol-mediated signaling"/>
    <property type="evidence" value="ECO:0007669"/>
    <property type="project" value="TreeGrafter"/>
</dbReference>
<dbReference type="SMART" id="SM00239">
    <property type="entry name" value="C2"/>
    <property type="match status" value="1"/>
</dbReference>
<dbReference type="InterPro" id="IPR014815">
    <property type="entry name" value="PLC-beta_C"/>
</dbReference>
<feature type="binding site" evidence="11">
    <location>
        <position position="333"/>
    </location>
    <ligand>
        <name>Ca(2+)</name>
        <dbReference type="ChEBI" id="CHEBI:29108"/>
    </ligand>
</feature>
<dbReference type="PIRSF" id="PIRSF000956">
    <property type="entry name" value="PLC-beta"/>
    <property type="match status" value="1"/>
</dbReference>
<organism evidence="17 18">
    <name type="scientific">Psophia crepitans</name>
    <name type="common">common trumpeter</name>
    <dbReference type="NCBI Taxonomy" id="54359"/>
    <lineage>
        <taxon>Eukaryota</taxon>
        <taxon>Metazoa</taxon>
        <taxon>Chordata</taxon>
        <taxon>Craniata</taxon>
        <taxon>Vertebrata</taxon>
        <taxon>Euteleostomi</taxon>
        <taxon>Archelosauria</taxon>
        <taxon>Archosauria</taxon>
        <taxon>Dinosauria</taxon>
        <taxon>Saurischia</taxon>
        <taxon>Theropoda</taxon>
        <taxon>Coelurosauria</taxon>
        <taxon>Aves</taxon>
        <taxon>Neognathae</taxon>
        <taxon>Neoaves</taxon>
        <taxon>Gruiformes</taxon>
        <taxon>Psophiidae</taxon>
        <taxon>Psophia</taxon>
    </lineage>
</organism>
<dbReference type="InterPro" id="IPR000008">
    <property type="entry name" value="C2_dom"/>
</dbReference>
<evidence type="ECO:0000256" key="4">
    <source>
        <dbReference type="ARBA" id="ARBA00022837"/>
    </source>
</evidence>
<dbReference type="GO" id="GO:0051209">
    <property type="term" value="P:release of sequestered calcium ion into cytosol"/>
    <property type="evidence" value="ECO:0007669"/>
    <property type="project" value="TreeGrafter"/>
</dbReference>
<comment type="caution">
    <text evidence="17">The sequence shown here is derived from an EMBL/GenBank/DDBJ whole genome shotgun (WGS) entry which is preliminary data.</text>
</comment>
<dbReference type="Pfam" id="PF08703">
    <property type="entry name" value="PLC-beta_C"/>
    <property type="match status" value="1"/>
</dbReference>
<dbReference type="Pfam" id="PF17787">
    <property type="entry name" value="PH_14"/>
    <property type="match status" value="1"/>
</dbReference>
<feature type="binding site" evidence="11">
    <location>
        <position position="331"/>
    </location>
    <ligand>
        <name>Ca(2+)</name>
        <dbReference type="ChEBI" id="CHEBI:29108"/>
    </ligand>
</feature>
<dbReference type="Gene3D" id="3.20.20.190">
    <property type="entry name" value="Phosphatidylinositol (PI) phosphodiesterase"/>
    <property type="match status" value="1"/>
</dbReference>
<dbReference type="SMART" id="SM00148">
    <property type="entry name" value="PLCXc"/>
    <property type="match status" value="1"/>
</dbReference>
<dbReference type="InterPro" id="IPR011992">
    <property type="entry name" value="EF-hand-dom_pair"/>
</dbReference>
<feature type="domain" description="PI-PLC Y-box" evidence="16">
    <location>
        <begin position="518"/>
        <end position="634"/>
    </location>
</feature>
<dbReference type="FunFam" id="2.60.40.150:FF:000105">
    <property type="entry name" value="1-phosphatidylinositol 4,5-bisphosphate phosphodiesterase"/>
    <property type="match status" value="1"/>
</dbReference>
<evidence type="ECO:0000256" key="11">
    <source>
        <dbReference type="PIRSR" id="PIRSR000956-2"/>
    </source>
</evidence>
<keyword evidence="11" id="KW-0479">Metal-binding</keyword>
<dbReference type="PRINTS" id="PR00390">
    <property type="entry name" value="PHPHLIPASEC"/>
</dbReference>
<feature type="non-terminal residue" evidence="17">
    <location>
        <position position="1189"/>
    </location>
</feature>
<dbReference type="SUPFAM" id="SSF69989">
    <property type="entry name" value="C-terminal domain of PLC-beta"/>
    <property type="match status" value="1"/>
</dbReference>
<evidence type="ECO:0000256" key="7">
    <source>
        <dbReference type="ARBA" id="ARBA00023224"/>
    </source>
</evidence>
<evidence type="ECO:0000256" key="10">
    <source>
        <dbReference type="PIRSR" id="PIRSR000956-1"/>
    </source>
</evidence>
<protein>
    <recommendedName>
        <fullName evidence="1 12">Phosphoinositide phospholipase C</fullName>
        <ecNumber evidence="1 12">3.1.4.11</ecNumber>
    </recommendedName>
</protein>
<dbReference type="FunFam" id="1.10.238.10:FF:000024">
    <property type="entry name" value="1-phosphatidylinositol 4,5-bisphosphate phosphodiesterase"/>
    <property type="match status" value="1"/>
</dbReference>
<evidence type="ECO:0000259" key="15">
    <source>
        <dbReference type="PROSITE" id="PS50004"/>
    </source>
</evidence>
<dbReference type="Gene3D" id="1.10.238.10">
    <property type="entry name" value="EF-hand"/>
    <property type="match status" value="1"/>
</dbReference>
<keyword evidence="6 12" id="KW-0443">Lipid metabolism</keyword>
<evidence type="ECO:0000256" key="14">
    <source>
        <dbReference type="SAM" id="MobiDB-lite"/>
    </source>
</evidence>
<dbReference type="PROSITE" id="PS50007">
    <property type="entry name" value="PIPLC_X_DOMAIN"/>
    <property type="match status" value="1"/>
</dbReference>
<dbReference type="GO" id="GO:0004435">
    <property type="term" value="F:phosphatidylinositol-4,5-bisphosphate phospholipase C activity"/>
    <property type="evidence" value="ECO:0007669"/>
    <property type="project" value="UniProtKB-EC"/>
</dbReference>
<dbReference type="InterPro" id="IPR017946">
    <property type="entry name" value="PLC-like_Pdiesterase_TIM-brl"/>
</dbReference>
<feature type="binding site" evidence="11">
    <location>
        <position position="382"/>
    </location>
    <ligand>
        <name>Ca(2+)</name>
        <dbReference type="ChEBI" id="CHEBI:29108"/>
    </ligand>
</feature>
<dbReference type="Pfam" id="PF00387">
    <property type="entry name" value="PI-PLC-Y"/>
    <property type="match status" value="1"/>
</dbReference>
<feature type="region of interest" description="Disordered" evidence="14">
    <location>
        <begin position="934"/>
        <end position="953"/>
    </location>
</feature>
<keyword evidence="7" id="KW-0807">Transducer</keyword>
<comment type="cofactor">
    <cofactor evidence="11">
        <name>Ca(2+)</name>
        <dbReference type="ChEBI" id="CHEBI:29108"/>
    </cofactor>
    <text evidence="11">Binds 1 Ca(2+) ion per subunit.</text>
</comment>
<evidence type="ECO:0000256" key="13">
    <source>
        <dbReference type="SAM" id="Coils"/>
    </source>
</evidence>
<dbReference type="InterPro" id="IPR042531">
    <property type="entry name" value="PLC-beta_C_sf"/>
</dbReference>
<evidence type="ECO:0000256" key="1">
    <source>
        <dbReference type="ARBA" id="ARBA00012368"/>
    </source>
</evidence>
<dbReference type="SUPFAM" id="SSF50729">
    <property type="entry name" value="PH domain-like"/>
    <property type="match status" value="1"/>
</dbReference>
<dbReference type="InterPro" id="IPR037862">
    <property type="entry name" value="PLC-beta_PH"/>
</dbReference>
<evidence type="ECO:0000256" key="2">
    <source>
        <dbReference type="ARBA" id="ARBA00022553"/>
    </source>
</evidence>
<dbReference type="SUPFAM" id="SSF47473">
    <property type="entry name" value="EF-hand"/>
    <property type="match status" value="1"/>
</dbReference>
<dbReference type="GO" id="GO:0005737">
    <property type="term" value="C:cytoplasm"/>
    <property type="evidence" value="ECO:0007669"/>
    <property type="project" value="TreeGrafter"/>
</dbReference>
<dbReference type="InterPro" id="IPR000909">
    <property type="entry name" value="PLipase_C_PInositol-sp_X_dom"/>
</dbReference>
<dbReference type="InterPro" id="IPR001192">
    <property type="entry name" value="PI-PLC_fam"/>
</dbReference>
<dbReference type="PROSITE" id="PS50004">
    <property type="entry name" value="C2"/>
    <property type="match status" value="1"/>
</dbReference>
<keyword evidence="5 12" id="KW-0442">Lipid degradation</keyword>
<dbReference type="GO" id="GO:0046488">
    <property type="term" value="P:phosphatidylinositol metabolic process"/>
    <property type="evidence" value="ECO:0007669"/>
    <property type="project" value="TreeGrafter"/>
</dbReference>
<dbReference type="CDD" id="cd13361">
    <property type="entry name" value="PH_PLC_beta"/>
    <property type="match status" value="1"/>
</dbReference>
<dbReference type="Gene3D" id="2.30.29.240">
    <property type="match status" value="1"/>
</dbReference>
<reference evidence="17 18" key="1">
    <citation type="submission" date="2019-09" db="EMBL/GenBank/DDBJ databases">
        <title>Bird 10,000 Genomes (B10K) Project - Family phase.</title>
        <authorList>
            <person name="Zhang G."/>
        </authorList>
    </citation>
    <scope>NUCLEOTIDE SEQUENCE [LARGE SCALE GENOMIC DNA]</scope>
    <source>
        <strain evidence="17">B10K-DU-001-60</strain>
        <tissue evidence="17">Muscle</tissue>
    </source>
</reference>
<keyword evidence="13" id="KW-0175">Coiled coil</keyword>
<gene>
    <name evidence="17" type="primary">Plcb2</name>
    <name evidence="17" type="ORF">PSOCRE_R07038</name>
</gene>
<feature type="active site" evidence="10">
    <location>
        <position position="301"/>
    </location>
</feature>
<name>A0A7K9XDF3_9GRUI</name>
<feature type="domain" description="C2" evidence="15">
    <location>
        <begin position="634"/>
        <end position="769"/>
    </location>
</feature>
<dbReference type="EC" id="3.1.4.11" evidence="1 12"/>
<dbReference type="InterPro" id="IPR016280">
    <property type="entry name" value="PLC-beta"/>
</dbReference>
<evidence type="ECO:0000256" key="5">
    <source>
        <dbReference type="ARBA" id="ARBA00022963"/>
    </source>
</evidence>
<dbReference type="Pfam" id="PF00168">
    <property type="entry name" value="C2"/>
    <property type="match status" value="1"/>
</dbReference>
<dbReference type="GO" id="GO:0007186">
    <property type="term" value="P:G protein-coupled receptor signaling pathway"/>
    <property type="evidence" value="ECO:0007669"/>
    <property type="project" value="TreeGrafter"/>
</dbReference>
<evidence type="ECO:0000313" key="17">
    <source>
        <dbReference type="EMBL" id="NXI95461.1"/>
    </source>
</evidence>
<dbReference type="InterPro" id="IPR053945">
    <property type="entry name" value="PLCB1-4-like_EFh"/>
</dbReference>
<dbReference type="PROSITE" id="PS50008">
    <property type="entry name" value="PIPLC_Y_DOMAIN"/>
    <property type="match status" value="1"/>
</dbReference>
<dbReference type="SMART" id="SM00149">
    <property type="entry name" value="PLCYc"/>
    <property type="match status" value="1"/>
</dbReference>
<dbReference type="InterPro" id="IPR046969">
    <property type="entry name" value="PLCbeta2_EF"/>
</dbReference>
<comment type="catalytic activity">
    <reaction evidence="9">
        <text>a 1,2-diacyl-sn-glycero-3-phospho-(1D-myo-inositol) + H2O = 1D-myo-inositol 1-phosphate + a 1,2-diacyl-sn-glycerol + H(+)</text>
        <dbReference type="Rhea" id="RHEA:43484"/>
        <dbReference type="ChEBI" id="CHEBI:15377"/>
        <dbReference type="ChEBI" id="CHEBI:15378"/>
        <dbReference type="ChEBI" id="CHEBI:17815"/>
        <dbReference type="ChEBI" id="CHEBI:57880"/>
        <dbReference type="ChEBI" id="CHEBI:58433"/>
    </reaction>
    <physiologicalReaction direction="left-to-right" evidence="9">
        <dbReference type="Rhea" id="RHEA:43485"/>
    </physiologicalReaction>
</comment>
<dbReference type="SUPFAM" id="SSF49562">
    <property type="entry name" value="C2 domain (Calcium/lipid-binding domain, CaLB)"/>
    <property type="match status" value="1"/>
</dbReference>
<dbReference type="SUPFAM" id="SSF51695">
    <property type="entry name" value="PLC-like phosphodiesterases"/>
    <property type="match status" value="1"/>
</dbReference>
<feature type="coiled-coil region" evidence="13">
    <location>
        <begin position="881"/>
        <end position="908"/>
    </location>
</feature>
<evidence type="ECO:0000256" key="8">
    <source>
        <dbReference type="ARBA" id="ARBA00023674"/>
    </source>
</evidence>
<evidence type="ECO:0000256" key="12">
    <source>
        <dbReference type="RuleBase" id="RU361133"/>
    </source>
</evidence>
<dbReference type="GO" id="GO:0016042">
    <property type="term" value="P:lipid catabolic process"/>
    <property type="evidence" value="ECO:0007669"/>
    <property type="project" value="UniProtKB-KW"/>
</dbReference>
<dbReference type="Pfam" id="PF22631">
    <property type="entry name" value="PLCB1-4-like_EFh"/>
    <property type="match status" value="1"/>
</dbReference>
<dbReference type="CDD" id="cd00275">
    <property type="entry name" value="C2_PLC_like"/>
    <property type="match status" value="1"/>
</dbReference>
<comment type="catalytic activity">
    <reaction evidence="8">
        <text>a 1,2-diacyl-sn-glycero-3-phospho-(1D-myo-inositol-4,5-bisphosphate) + H2O = 1D-myo-inositol 1,4,5-trisphosphate + a 1,2-diacyl-sn-glycerol + H(+)</text>
        <dbReference type="Rhea" id="RHEA:33179"/>
        <dbReference type="ChEBI" id="CHEBI:15377"/>
        <dbReference type="ChEBI" id="CHEBI:15378"/>
        <dbReference type="ChEBI" id="CHEBI:17815"/>
        <dbReference type="ChEBI" id="CHEBI:58456"/>
        <dbReference type="ChEBI" id="CHEBI:203600"/>
        <dbReference type="EC" id="3.1.4.11"/>
    </reaction>
    <physiologicalReaction direction="left-to-right" evidence="8">
        <dbReference type="Rhea" id="RHEA:33180"/>
    </physiologicalReaction>
</comment>
<dbReference type="Pfam" id="PF00388">
    <property type="entry name" value="PI-PLC-X"/>
    <property type="match status" value="1"/>
</dbReference>
<dbReference type="CDD" id="cd16209">
    <property type="entry name" value="EFh_PI-PLCbeta2"/>
    <property type="match status" value="1"/>
</dbReference>